<name>A0ABT4WJL8_9FLAO</name>
<evidence type="ECO:0000313" key="1">
    <source>
        <dbReference type="EMBL" id="MDA6072795.1"/>
    </source>
</evidence>
<proteinExistence type="predicted"/>
<accession>A0ABT4WJL8</accession>
<organism evidence="1 2">
    <name type="scientific">Flavobacterium azizsancarii</name>
    <dbReference type="NCBI Taxonomy" id="2961580"/>
    <lineage>
        <taxon>Bacteria</taxon>
        <taxon>Pseudomonadati</taxon>
        <taxon>Bacteroidota</taxon>
        <taxon>Flavobacteriia</taxon>
        <taxon>Flavobacteriales</taxon>
        <taxon>Flavobacteriaceae</taxon>
        <taxon>Flavobacterium</taxon>
    </lineage>
</organism>
<comment type="caution">
    <text evidence="1">The sequence shown here is derived from an EMBL/GenBank/DDBJ whole genome shotgun (WGS) entry which is preliminary data.</text>
</comment>
<keyword evidence="2" id="KW-1185">Reference proteome</keyword>
<reference evidence="1 2" key="1">
    <citation type="journal article" date="2023" name="Chemosphere">
        <title>Whole genome analysis of Flavobacterium aziz-sancarii sp. nov., isolated from Ardley Island (Antarctica), revealed a rich resistome and bioremediation potential.</title>
        <authorList>
            <person name="Otur C."/>
            <person name="Okay S."/>
            <person name="Kurt-Kizildogan A."/>
        </authorList>
    </citation>
    <scope>NUCLEOTIDE SEQUENCE [LARGE SCALE GENOMIC DNA]</scope>
    <source>
        <strain evidence="1 2">AC</strain>
    </source>
</reference>
<evidence type="ECO:0000313" key="2">
    <source>
        <dbReference type="Proteomes" id="UP001212170"/>
    </source>
</evidence>
<dbReference type="EMBL" id="JAMZNK010000087">
    <property type="protein sequence ID" value="MDA6072795.1"/>
    <property type="molecule type" value="Genomic_DNA"/>
</dbReference>
<sequence length="137" mass="15774">MNDEKLKILRSRISIPLSIAVQLLKKNDGDVLLCEKEFHDTNIKEICLKTECNYEIAKENYGICKCDIIKTIERINQKSIIISTGKTASSKIGFILWPANGEREFYKTDKRNDAFVSAEDFDLILKEFQSVFPLRNP</sequence>
<dbReference type="Proteomes" id="UP001212170">
    <property type="component" value="Unassembled WGS sequence"/>
</dbReference>
<gene>
    <name evidence="1" type="ORF">NJT12_24540</name>
</gene>
<protein>
    <submittedName>
        <fullName evidence="1">Uncharacterized protein</fullName>
    </submittedName>
</protein>
<dbReference type="RefSeq" id="WP_271338750.1">
    <property type="nucleotide sequence ID" value="NZ_JAMZNK010000087.1"/>
</dbReference>